<organism evidence="1 2">
    <name type="scientific">Boudabousia marimammalium</name>
    <dbReference type="NCBI Taxonomy" id="156892"/>
    <lineage>
        <taxon>Bacteria</taxon>
        <taxon>Bacillati</taxon>
        <taxon>Actinomycetota</taxon>
        <taxon>Actinomycetes</taxon>
        <taxon>Actinomycetales</taxon>
        <taxon>Actinomycetaceae</taxon>
        <taxon>Boudabousia</taxon>
    </lineage>
</organism>
<gene>
    <name evidence="1" type="ORF">BM477_00345</name>
</gene>
<reference evidence="2" key="1">
    <citation type="submission" date="2016-11" db="EMBL/GenBank/DDBJ databases">
        <title>Actinomyces gypaetusis sp. nov. isolated from Gypaetus barbatus in Qinghai Tibet Plateau China.</title>
        <authorList>
            <person name="Meng X."/>
        </authorList>
    </citation>
    <scope>NUCLEOTIDE SEQUENCE [LARGE SCALE GENOMIC DNA]</scope>
    <source>
        <strain evidence="2">DSM 15383</strain>
    </source>
</reference>
<proteinExistence type="predicted"/>
<dbReference type="Proteomes" id="UP000186465">
    <property type="component" value="Unassembled WGS sequence"/>
</dbReference>
<dbReference type="OrthoDB" id="5172054at2"/>
<dbReference type="EMBL" id="MPDM01000001">
    <property type="protein sequence ID" value="OKL50463.1"/>
    <property type="molecule type" value="Genomic_DNA"/>
</dbReference>
<dbReference type="AlphaFoldDB" id="A0A1Q5PSF2"/>
<comment type="caution">
    <text evidence="1">The sequence shown here is derived from an EMBL/GenBank/DDBJ whole genome shotgun (WGS) entry which is preliminary data.</text>
</comment>
<accession>A0A1Q5PSF2</accession>
<name>A0A1Q5PSF2_9ACTO</name>
<protein>
    <submittedName>
        <fullName evidence="1">Uncharacterized protein</fullName>
    </submittedName>
</protein>
<dbReference type="RefSeq" id="WP_075360704.1">
    <property type="nucleotide sequence ID" value="NZ_MPDM01000001.1"/>
</dbReference>
<sequence>MTNDKTVQIDEEMLRKMFDRVFHTHLRYATGRAKVIWRNFVDAFCKREHQKVETLKHEIEDCAHDSLQILCTALEEIDPRASLELLLGECHDRLHCYNPPRGGETFSIARGAWLIGVFGNGNNATQYEALKVFNKYVRWLATHLMWLHISSIASEDDDARIIRKAVKQLEINRLVEPETRMMWITAEITKEIGKWVEANSDSCSISDHLNSTIAEQINRNATRATNALKEAVVKGANSLPKAFSEMLLNAVPNEILQKLTATHRSISPANIQDVLNSDLPTFFPLVEIDDKYRVLGRSAWLMQREDALLQLCMQASPQHSRGKVFEDVTAALLQKWGPADIDWRSSVSLVDPRSSKNPDDIDVFGSATQTVFIGECKANRLSVNNSSVAANFDAVVLTKATSQLATRTTHWKSGWRPSNSDKAFADKVAGFITTFSSYGGLLWSSTEIGDKNSSVKFGIFPLHSLVLAISALKTPDQLGSYLEFRVNSTVLGVNNFDELEYMLSFLSKRDDRIKVVQDGATILFRQYELDDSGMWIDPRIYRDKKNWKDEFVLDLWGHTEPITPPAE</sequence>
<evidence type="ECO:0000313" key="1">
    <source>
        <dbReference type="EMBL" id="OKL50463.1"/>
    </source>
</evidence>
<evidence type="ECO:0000313" key="2">
    <source>
        <dbReference type="Proteomes" id="UP000186465"/>
    </source>
</evidence>
<keyword evidence="2" id="KW-1185">Reference proteome</keyword>